<evidence type="ECO:0000256" key="6">
    <source>
        <dbReference type="SAM" id="MobiDB-lite"/>
    </source>
</evidence>
<accession>A0A124HQT6</accession>
<dbReference type="PROSITE" id="PS00092">
    <property type="entry name" value="N6_MTASE"/>
    <property type="match status" value="1"/>
</dbReference>
<dbReference type="Pfam" id="PF07669">
    <property type="entry name" value="Eco57I"/>
    <property type="match status" value="1"/>
</dbReference>
<dbReference type="InterPro" id="IPR011639">
    <property type="entry name" value="MethylTrfase_TaqI-like_dom"/>
</dbReference>
<dbReference type="NCBIfam" id="NF033451">
    <property type="entry name" value="BREX_2_MTaseX"/>
    <property type="match status" value="1"/>
</dbReference>
<keyword evidence="10" id="KW-1185">Reference proteome</keyword>
<dbReference type="Gene3D" id="3.40.50.150">
    <property type="entry name" value="Vaccinia Virus protein VP39"/>
    <property type="match status" value="1"/>
</dbReference>
<reference evidence="9 10" key="1">
    <citation type="submission" date="2015-10" db="EMBL/GenBank/DDBJ databases">
        <title>Draft genome sequence of Streptomyces longwoodensis DSM 41677, type strain for the species Streptomyces longwoodensis.</title>
        <authorList>
            <person name="Ruckert C."/>
            <person name="Winkler A."/>
            <person name="Kalinowski J."/>
            <person name="Kampfer P."/>
            <person name="Glaeser S."/>
        </authorList>
    </citation>
    <scope>NUCLEOTIDE SEQUENCE [LARGE SCALE GENOMIC DNA]</scope>
    <source>
        <strain evidence="9 10">DSM 41677</strain>
    </source>
</reference>
<comment type="caution">
    <text evidence="9">The sequence shown here is derived from an EMBL/GenBank/DDBJ whole genome shotgun (WGS) entry which is preliminary data.</text>
</comment>
<dbReference type="Pfam" id="PF22654">
    <property type="entry name" value="DUF7008"/>
    <property type="match status" value="1"/>
</dbReference>
<dbReference type="SUPFAM" id="SSF53335">
    <property type="entry name" value="S-adenosyl-L-methionine-dependent methyltransferases"/>
    <property type="match status" value="1"/>
</dbReference>
<evidence type="ECO:0000313" key="10">
    <source>
        <dbReference type="Proteomes" id="UP000053271"/>
    </source>
</evidence>
<dbReference type="AlphaFoldDB" id="A0A124HQT6"/>
<dbReference type="PANTHER" id="PTHR33841:SF1">
    <property type="entry name" value="DNA METHYLTRANSFERASE A"/>
    <property type="match status" value="1"/>
</dbReference>
<organism evidence="9 10">
    <name type="scientific">Streptomyces longwoodensis</name>
    <dbReference type="NCBI Taxonomy" id="68231"/>
    <lineage>
        <taxon>Bacteria</taxon>
        <taxon>Bacillati</taxon>
        <taxon>Actinomycetota</taxon>
        <taxon>Actinomycetes</taxon>
        <taxon>Kitasatosporales</taxon>
        <taxon>Streptomycetaceae</taxon>
        <taxon>Streptomyces</taxon>
    </lineage>
</organism>
<dbReference type="InterPro" id="IPR050953">
    <property type="entry name" value="N4_N6_ade-DNA_methylase"/>
</dbReference>
<proteinExistence type="predicted"/>
<evidence type="ECO:0000313" key="9">
    <source>
        <dbReference type="EMBL" id="KUN36384.1"/>
    </source>
</evidence>
<evidence type="ECO:0000256" key="2">
    <source>
        <dbReference type="ARBA" id="ARBA00022603"/>
    </source>
</evidence>
<evidence type="ECO:0000259" key="8">
    <source>
        <dbReference type="Pfam" id="PF22654"/>
    </source>
</evidence>
<dbReference type="RefSeq" id="WP_067237063.1">
    <property type="nucleotide sequence ID" value="NZ_KQ948556.1"/>
</dbReference>
<evidence type="ECO:0000259" key="7">
    <source>
        <dbReference type="Pfam" id="PF07669"/>
    </source>
</evidence>
<name>A0A124HQT6_9ACTN</name>
<keyword evidence="4" id="KW-0949">S-adenosyl-L-methionine</keyword>
<keyword evidence="2 9" id="KW-0489">Methyltransferase</keyword>
<dbReference type="GO" id="GO:0006304">
    <property type="term" value="P:DNA modification"/>
    <property type="evidence" value="ECO:0007669"/>
    <property type="project" value="InterPro"/>
</dbReference>
<evidence type="ECO:0000256" key="1">
    <source>
        <dbReference type="ARBA" id="ARBA00011900"/>
    </source>
</evidence>
<dbReference type="GO" id="GO:0003676">
    <property type="term" value="F:nucleic acid binding"/>
    <property type="evidence" value="ECO:0007669"/>
    <property type="project" value="InterPro"/>
</dbReference>
<keyword evidence="3" id="KW-0808">Transferase</keyword>
<evidence type="ECO:0000256" key="5">
    <source>
        <dbReference type="ARBA" id="ARBA00047942"/>
    </source>
</evidence>
<protein>
    <recommendedName>
        <fullName evidence="1">site-specific DNA-methyltransferase (adenine-specific)</fullName>
        <ecNumber evidence="1">2.1.1.72</ecNumber>
    </recommendedName>
</protein>
<dbReference type="PANTHER" id="PTHR33841">
    <property type="entry name" value="DNA METHYLTRANSFERASE YEEA-RELATED"/>
    <property type="match status" value="1"/>
</dbReference>
<dbReference type="GeneID" id="91427421"/>
<sequence length="1250" mass="141270">MTVTTTGTDKAALLKDLKKLVVALEDDLRTRSESEEGFRTRLEREWREAKEEGRRTDLSYPAWRDERVTQAAVAWVLGCVFVRFCEDNGLIDEPYLAGPGERLAEAEARHEAHFRTYPHHNNRDWIIEAFQHLASTNDTAAGLFDERHNPLWGLTPSYETATELLMFWRRWDADGEIRYDFTDPEWDTHFLGDLYQDLSEHARKTYALLQTPEFVEEFILDLTLEPAVADDGQGFGLNPVWTGPDGRERRGLRTIDPACGSGHFLLGIFRRLLDKWRQAEPGTDDWTLVRRVLESVHGCDKNPFAASIARFRLLVAAMRAAGTRRLADAPPFPINVAVGDSLLHGRDAAGIQTDLDTLFAESVVGREEGETYAYATEDVWEYAKRVDLLGRGSYHVVVGNPPYITVKDKQEKENYKKSYDACAGQYALSVPFAQRLFELAVKGVGGATGGGGFVGQITANSFMKREFGKTLIQNFFHQRVELSHVIDTSGAYIPGHGTPTVILVGRNRTPSDAMKVRAVLGVRGEPSEPKVAAEGKVWQSIVNLVHRPGCGSEWVTVEDLPRKRLADFPWSLSGGGAGDVVQALVRGSSRRLAALVESIGFCAVTREDDAYMVGHGFGRRNRVSGQFVRPLLGGSEVREWGLGSGVESIFPYSSLRKAAEIDTAAERVLWKCRTPLKLRRALSGTQEEQGLEWFEYSSFSPRRYWADLLIAFAFVSTHNHFSLRRADEAFIRSAPVIKLPEGAGEDEHLQLLGVLNSSATCFWLKQVSHDKGNRGEGGGITSSGWERFYEFTGTKLQEFPLPAKLPLSLGRILDAQAQKLAEFEPSAVAATVVPTREALDDAEAAHAKVRRRMIALQEELDWQVYGLYGLLTDREVARTVTPSPDPETIPEVKLGERAFEIVLARKVEAGEVETAWFTRHGSTPVTEIPAHWPDWYREIVQARIDMITSRKDIALIERPECKRRWAADSWEKKERAALRNWLLDRCEDEDLWFEVREGMRHPRTLTVNNLADRLGSDPDFTSVAALYAAGHLKKPDLPIAQVLNEVIDDEHVPYLAAMRYKDSGLRTRREWEKVWEKQREEDRTGTRLDIDPPTKYKTSDFLKQSYWTHRGKLDVPKERFISYPEAGPDSDSTLMLGWAGWDHKDQALALTDLIDTRVRNDAWGADPDRLVPLLAGLHEVMPWVHQWYSAYDDEWEGSPAEDLESEYRKLLRTHGVSEAQMKDWRPVRKTRGRKAIPRREVTGQPELDDA</sequence>
<dbReference type="GO" id="GO:0009007">
    <property type="term" value="F:site-specific DNA-methyltransferase (adenine-specific) activity"/>
    <property type="evidence" value="ECO:0007669"/>
    <property type="project" value="UniProtKB-EC"/>
</dbReference>
<dbReference type="EMBL" id="LMWS01000026">
    <property type="protein sequence ID" value="KUN36384.1"/>
    <property type="molecule type" value="Genomic_DNA"/>
</dbReference>
<feature type="domain" description="DUF7008" evidence="8">
    <location>
        <begin position="853"/>
        <end position="1234"/>
    </location>
</feature>
<evidence type="ECO:0000256" key="3">
    <source>
        <dbReference type="ARBA" id="ARBA00022679"/>
    </source>
</evidence>
<dbReference type="EC" id="2.1.1.72" evidence="1"/>
<dbReference type="InterPro" id="IPR054277">
    <property type="entry name" value="DUF7008"/>
</dbReference>
<feature type="region of interest" description="Disordered" evidence="6">
    <location>
        <begin position="1221"/>
        <end position="1250"/>
    </location>
</feature>
<feature type="compositionally biased region" description="Basic residues" evidence="6">
    <location>
        <begin position="1227"/>
        <end position="1236"/>
    </location>
</feature>
<gene>
    <name evidence="9" type="ORF">AQJ30_22675</name>
</gene>
<dbReference type="PRINTS" id="PR00507">
    <property type="entry name" value="N12N6MTFRASE"/>
</dbReference>
<dbReference type="InterPro" id="IPR002052">
    <property type="entry name" value="DNA_methylase_N6_adenine_CS"/>
</dbReference>
<feature type="domain" description="Type II methyltransferase M.TaqI-like" evidence="7">
    <location>
        <begin position="295"/>
        <end position="489"/>
    </location>
</feature>
<dbReference type="GO" id="GO:0032259">
    <property type="term" value="P:methylation"/>
    <property type="evidence" value="ECO:0007669"/>
    <property type="project" value="UniProtKB-KW"/>
</dbReference>
<dbReference type="STRING" id="68231.AQJ30_22675"/>
<evidence type="ECO:0000256" key="4">
    <source>
        <dbReference type="ARBA" id="ARBA00022691"/>
    </source>
</evidence>
<dbReference type="InterPro" id="IPR029063">
    <property type="entry name" value="SAM-dependent_MTases_sf"/>
</dbReference>
<dbReference type="Proteomes" id="UP000053271">
    <property type="component" value="Unassembled WGS sequence"/>
</dbReference>
<comment type="catalytic activity">
    <reaction evidence="5">
        <text>a 2'-deoxyadenosine in DNA + S-adenosyl-L-methionine = an N(6)-methyl-2'-deoxyadenosine in DNA + S-adenosyl-L-homocysteine + H(+)</text>
        <dbReference type="Rhea" id="RHEA:15197"/>
        <dbReference type="Rhea" id="RHEA-COMP:12418"/>
        <dbReference type="Rhea" id="RHEA-COMP:12419"/>
        <dbReference type="ChEBI" id="CHEBI:15378"/>
        <dbReference type="ChEBI" id="CHEBI:57856"/>
        <dbReference type="ChEBI" id="CHEBI:59789"/>
        <dbReference type="ChEBI" id="CHEBI:90615"/>
        <dbReference type="ChEBI" id="CHEBI:90616"/>
        <dbReference type="EC" id="2.1.1.72"/>
    </reaction>
</comment>